<evidence type="ECO:0000256" key="1">
    <source>
        <dbReference type="ARBA" id="ARBA00001936"/>
    </source>
</evidence>
<dbReference type="FunFam" id="3.40.50.20:FF:000001">
    <property type="entry name" value="Carbamoyl-phosphate synthase large chain"/>
    <property type="match status" value="2"/>
</dbReference>
<comment type="function">
    <text evidence="15">Large subunit of the glutamine-dependent carbamoyl phosphate synthetase (CPSase). CPSase catalyzes the formation of carbamoyl phosphate from the ammonia moiety of glutamine, carbonate, and phosphate donated by ATP, constituting the first step of 2 biosynthetic pathways, one leading to arginine and/or urea and the other to pyrimidine nucleotides. The large subunit (synthetase) binds the substrates ammonia (free or transferred from glutamine from the small subunit), hydrogencarbonate and ATP and carries out an ATP-coupled ligase reaction, activating hydrogencarbonate by forming carboxy phosphate which reacts with ammonia to form carbamoyl phosphate.</text>
</comment>
<keyword evidence="10 15" id="KW-0547">Nucleotide-binding</keyword>
<dbReference type="OrthoDB" id="85487at2157"/>
<evidence type="ECO:0000256" key="14">
    <source>
        <dbReference type="ARBA" id="ARBA00048816"/>
    </source>
</evidence>
<dbReference type="RefSeq" id="WP_092924230.1">
    <property type="nucleotide sequence ID" value="NZ_FOYN01000005.1"/>
</dbReference>
<feature type="binding site" evidence="15">
    <location>
        <position position="733"/>
    </location>
    <ligand>
        <name>ATP</name>
        <dbReference type="ChEBI" id="CHEBI:30616"/>
        <label>2</label>
    </ligand>
</feature>
<feature type="binding site" evidence="15">
    <location>
        <position position="866"/>
    </location>
    <ligand>
        <name>Mn(2+)</name>
        <dbReference type="ChEBI" id="CHEBI:29035"/>
        <label>4</label>
    </ligand>
</feature>
<dbReference type="SUPFAM" id="SSF48108">
    <property type="entry name" value="Carbamoyl phosphate synthetase, large subunit connection domain"/>
    <property type="match status" value="1"/>
</dbReference>
<dbReference type="PROSITE" id="PS50975">
    <property type="entry name" value="ATP_GRASP"/>
    <property type="match status" value="2"/>
</dbReference>
<feature type="binding site" evidence="15">
    <location>
        <position position="296"/>
    </location>
    <ligand>
        <name>Mg(2+)</name>
        <dbReference type="ChEBI" id="CHEBI:18420"/>
        <label>1</label>
    </ligand>
</feature>
<accession>A0A1I6I0R3</accession>
<feature type="binding site" evidence="15">
    <location>
        <position position="866"/>
    </location>
    <ligand>
        <name>ATP</name>
        <dbReference type="ChEBI" id="CHEBI:30616"/>
        <label>2</label>
    </ligand>
</feature>
<dbReference type="InterPro" id="IPR006275">
    <property type="entry name" value="CPSase_lsu"/>
</dbReference>
<dbReference type="PROSITE" id="PS00866">
    <property type="entry name" value="CPSASE_1"/>
    <property type="match status" value="1"/>
</dbReference>
<sequence length="1076" mass="116196">MSEDRTILLIGSGPIQIGQAAEFDYSGAQACRALQEEGARVVLVNSNPATIMTDPETADRVYIEPITPEAIAEVIRIEEPDGVIAGLGGQTGLNVTAELAEEGILEEHDVEVMGTPLDTIYATEDRDLFRQRMEDLGQPVPKSTTISLDEDESVTDFDEEYFRERVQDAVDAVGGLPVIARTTYTLGGSGSGVVDEFEELVERVRKGLRLSRNSEVLITESIAGWVELEYEVMRDADDSCIIICNMENIDPMGIHTGESTVVTPSQVIPDDGHQEMRDAALEVIRDLGIQGGCNIQFAWHDDGTPGGEYRVVEVNPRVSRSSALASKATGYPIARVTAKVALGKRLHEIDNEITGETTAAFEPAIDYVVTKVPRWPIDKFDDVDFELGTAMKSTGEAMSIGRTFEESMVKALRSSEYDPAVDFDEVDDDELESEYLERPTPDRPYAMFEAFDRGYAVDDVIDLTGIHRWYVERFEKIADGTAAAAEGDFTEAAMVGRTDAEIAATATAGGVDADVGRVESEVPDRTYKQVDTCAGEFEASTPYYYSARLPEFLQGADTAGAADEVRVDPDVESVVVVGGGPIRIGQGVEFDYCAVHAVRALRELGIDAHVINNNPETVSTDYDTSDGLFFEPISAEEVADVIETTGADGVMVQFGGQTSVNVGEPLRAEIERRGLDCEILGTSVEAMDLAEDRDRFNVLMDELGVAQPEGGTATSEAEALELAHEIGYPVLVRPSYVLGGRAMRVVEDDAELEEYIEEAVRVSPDKPILVDQFLDDAVELDIDAVADGEDVLLGGVMEHVESAGVHSGDSACMIPPRSLGDETLGRVREVTEDIARALDTVGLLNVQLAVTGVHDPDAESEVYVLEANPRSSRTVPFVSKATGVPIAKLAAKVMTDDLTLADLDVDEQIPEHRSVKEVVLPFDRLPGSDPRLGPEMKSTGEVMGTATSFGKAYDKAQDSTGKPIPESGTAVVDLSAEEFPDPGTEAGEALVAGYAEHFDLSEATDLIEAAKRGELDLIVSRQRDLLEVAVEEEITYFSTHASAKAALEALDHAGDDLDVMAVSDRPKRVAEWGAAE</sequence>
<dbReference type="NCBIfam" id="NF003671">
    <property type="entry name" value="PRK05294.1"/>
    <property type="match status" value="1"/>
</dbReference>
<feature type="region of interest" description="Allosteric domain" evidence="15">
    <location>
        <begin position="964"/>
        <end position="1076"/>
    </location>
</feature>
<dbReference type="GO" id="GO:0004088">
    <property type="term" value="F:carbamoyl-phosphate synthase (glutamine-hydrolyzing) activity"/>
    <property type="evidence" value="ECO:0007669"/>
    <property type="project" value="UniProtKB-UniRule"/>
</dbReference>
<comment type="catalytic activity">
    <reaction evidence="14 15">
        <text>hydrogencarbonate + L-glutamine + 2 ATP + H2O = carbamoyl phosphate + L-glutamate + 2 ADP + phosphate + 2 H(+)</text>
        <dbReference type="Rhea" id="RHEA:18633"/>
        <dbReference type="ChEBI" id="CHEBI:15377"/>
        <dbReference type="ChEBI" id="CHEBI:15378"/>
        <dbReference type="ChEBI" id="CHEBI:17544"/>
        <dbReference type="ChEBI" id="CHEBI:29985"/>
        <dbReference type="ChEBI" id="CHEBI:30616"/>
        <dbReference type="ChEBI" id="CHEBI:43474"/>
        <dbReference type="ChEBI" id="CHEBI:58228"/>
        <dbReference type="ChEBI" id="CHEBI:58359"/>
        <dbReference type="ChEBI" id="CHEBI:456216"/>
        <dbReference type="EC" id="6.3.5.5"/>
    </reaction>
</comment>
<keyword evidence="6 15" id="KW-0436">Ligase</keyword>
<feature type="binding site" evidence="15">
    <location>
        <position position="227"/>
    </location>
    <ligand>
        <name>ATP</name>
        <dbReference type="ChEBI" id="CHEBI:30616"/>
        <label>1</label>
    </ligand>
</feature>
<feature type="binding site" evidence="15">
    <location>
        <position position="804"/>
    </location>
    <ligand>
        <name>ATP</name>
        <dbReference type="ChEBI" id="CHEBI:30616"/>
        <label>2</label>
    </ligand>
</feature>
<dbReference type="Gene3D" id="3.30.470.20">
    <property type="entry name" value="ATP-grasp fold, B domain"/>
    <property type="match status" value="2"/>
</dbReference>
<comment type="caution">
    <text evidence="15">Lacks conserved residue(s) required for the propagation of feature annotation.</text>
</comment>
<dbReference type="InterPro" id="IPR005483">
    <property type="entry name" value="CPSase_dom"/>
</dbReference>
<feature type="binding site" evidence="15">
    <location>
        <position position="188"/>
    </location>
    <ligand>
        <name>ATP</name>
        <dbReference type="ChEBI" id="CHEBI:30616"/>
        <label>1</label>
    </ligand>
</feature>
<dbReference type="HAMAP" id="MF_01210_A">
    <property type="entry name" value="CPSase_L_chain_A"/>
    <property type="match status" value="1"/>
</dbReference>
<dbReference type="PANTHER" id="PTHR11405:SF53">
    <property type="entry name" value="CARBAMOYL-PHOSPHATE SYNTHASE [AMMONIA], MITOCHONDRIAL"/>
    <property type="match status" value="1"/>
</dbReference>
<dbReference type="Gene3D" id="3.40.50.20">
    <property type="match status" value="2"/>
</dbReference>
<feature type="binding site" evidence="15">
    <location>
        <position position="181"/>
    </location>
    <ligand>
        <name>ATP</name>
        <dbReference type="ChEBI" id="CHEBI:30616"/>
        <label>1</label>
    </ligand>
</feature>
<feature type="binding site" evidence="15">
    <location>
        <position position="779"/>
    </location>
    <ligand>
        <name>ATP</name>
        <dbReference type="ChEBI" id="CHEBI:30616"/>
        <label>2</label>
    </ligand>
</feature>
<evidence type="ECO:0000256" key="6">
    <source>
        <dbReference type="ARBA" id="ARBA00022598"/>
    </source>
</evidence>
<feature type="binding site" evidence="15">
    <location>
        <position position="220"/>
    </location>
    <ligand>
        <name>ATP</name>
        <dbReference type="ChEBI" id="CHEBI:30616"/>
        <label>1</label>
    </ligand>
</feature>
<dbReference type="Proteomes" id="UP000198932">
    <property type="component" value="Unassembled WGS sequence"/>
</dbReference>
<dbReference type="AlphaFoldDB" id="A0A1I6I0R3"/>
<protein>
    <recommendedName>
        <fullName evidence="15">Carbamoyl phosphate synthase large chain</fullName>
        <ecNumber evidence="15">6.3.4.16</ecNumber>
        <ecNumber evidence="15">6.3.5.5</ecNumber>
    </recommendedName>
    <alternativeName>
        <fullName evidence="15">Carbamoyl phosphate synthetase ammonia chain</fullName>
    </alternativeName>
</protein>
<keyword evidence="8" id="KW-0479">Metal-binding</keyword>
<dbReference type="InterPro" id="IPR013815">
    <property type="entry name" value="ATP_grasp_subdomain_1"/>
</dbReference>
<feature type="domain" description="ATP-grasp" evidence="16">
    <location>
        <begin position="697"/>
        <end position="895"/>
    </location>
</feature>
<evidence type="ECO:0000256" key="3">
    <source>
        <dbReference type="ARBA" id="ARBA00005077"/>
    </source>
</evidence>
<gene>
    <name evidence="15" type="primary">carB</name>
    <name evidence="17" type="ORF">SAMN04487937_3026</name>
</gene>
<feature type="binding site" evidence="15">
    <location>
        <position position="296"/>
    </location>
    <ligand>
        <name>ATP</name>
        <dbReference type="ChEBI" id="CHEBI:30616"/>
        <label>1</label>
    </ligand>
</feature>
<evidence type="ECO:0000256" key="15">
    <source>
        <dbReference type="HAMAP-Rule" id="MF_01210"/>
    </source>
</evidence>
<feature type="binding site" evidence="15">
    <location>
        <position position="807"/>
    </location>
    <ligand>
        <name>ATP</name>
        <dbReference type="ChEBI" id="CHEBI:30616"/>
        <label>2</label>
    </ligand>
</feature>
<evidence type="ECO:0000313" key="18">
    <source>
        <dbReference type="Proteomes" id="UP000198932"/>
    </source>
</evidence>
<dbReference type="NCBIfam" id="TIGR01369">
    <property type="entry name" value="CPSaseII_lrg"/>
    <property type="match status" value="1"/>
</dbReference>
<comment type="domain">
    <text evidence="15">The large subunit is composed of 2 ATP-grasp domains that are involved in binding the 2 ATP molecules needed for carbamoyl phosphate synthesis. The N-terminal ATP-grasp domain (referred to as the carboxyphosphate synthetic component) catalyzes the ATP-dependent phosphorylation of hydrogencarbonate to carboxyphosphate and the subsequent nucleophilic attack by ammonia to form a carbamate intermediate. The C-terminal ATP-grasp domain (referred to as the carbamoyl phosphate synthetic component) then catalyzes the phosphorylation of carbamate with the second ATP to form the end product carbamoyl phosphate. The reactive and unstable enzyme intermediates are sequentially channeled from one active site to the next through the interior of the protein over a distance of at least 96 A.</text>
</comment>
<comment type="subunit">
    <text evidence="15">Composed of two chains; the small (or glutamine) chain promotes the hydrolysis of glutamine to ammonia, which is used by the large (or ammonia) chain to synthesize carbamoyl phosphate. Tetramer of heterodimers (alpha,beta)4.</text>
</comment>
<dbReference type="GO" id="GO:0004087">
    <property type="term" value="F:carbamoyl-phosphate synthase (ammonia) activity"/>
    <property type="evidence" value="ECO:0007669"/>
    <property type="project" value="UniProtKB-EC"/>
</dbReference>
<dbReference type="PRINTS" id="PR00098">
    <property type="entry name" value="CPSASE"/>
</dbReference>
<comment type="cofactor">
    <cofactor evidence="1">
        <name>Mn(2+)</name>
        <dbReference type="ChEBI" id="CHEBI:29035"/>
    </cofactor>
</comment>
<feature type="binding site" evidence="15">
    <location>
        <position position="866"/>
    </location>
    <ligand>
        <name>Mn(2+)</name>
        <dbReference type="ChEBI" id="CHEBI:29035"/>
        <label>3</label>
    </ligand>
</feature>
<feature type="binding site" evidence="15">
    <location>
        <position position="313"/>
    </location>
    <ligand>
        <name>Mg(2+)</name>
        <dbReference type="ChEBI" id="CHEBI:18420"/>
        <label>1</label>
    </ligand>
</feature>
<feature type="binding site" evidence="15">
    <location>
        <position position="255"/>
    </location>
    <ligand>
        <name>ATP</name>
        <dbReference type="ChEBI" id="CHEBI:30616"/>
        <label>1</label>
    </ligand>
</feature>
<feature type="binding site" evidence="15">
    <location>
        <position position="866"/>
    </location>
    <ligand>
        <name>Mg(2+)</name>
        <dbReference type="ChEBI" id="CHEBI:18420"/>
        <label>3</label>
    </ligand>
</feature>
<keyword evidence="7 15" id="KW-0028">Amino-acid biosynthesis</keyword>
<feature type="binding site" evidence="15">
    <location>
        <position position="847"/>
    </location>
    <ligand>
        <name>Mg(2+)</name>
        <dbReference type="ChEBI" id="CHEBI:18420"/>
        <label>3</label>
    </ligand>
</feature>
<dbReference type="InterPro" id="IPR058047">
    <property type="entry name" value="CPSase_preATP-grasp"/>
</dbReference>
<proteinExistence type="inferred from homology"/>
<evidence type="ECO:0000256" key="2">
    <source>
        <dbReference type="ARBA" id="ARBA00004812"/>
    </source>
</evidence>
<dbReference type="GO" id="GO:0005737">
    <property type="term" value="C:cytoplasm"/>
    <property type="evidence" value="ECO:0007669"/>
    <property type="project" value="TreeGrafter"/>
</dbReference>
<feature type="binding site" evidence="15">
    <location>
        <position position="313"/>
    </location>
    <ligand>
        <name>Mn(2+)</name>
        <dbReference type="ChEBI" id="CHEBI:29035"/>
        <label>2</label>
    </ligand>
</feature>
<dbReference type="GO" id="GO:0006541">
    <property type="term" value="P:glutamine metabolic process"/>
    <property type="evidence" value="ECO:0007669"/>
    <property type="project" value="TreeGrafter"/>
</dbReference>
<dbReference type="UniPathway" id="UPA00070">
    <property type="reaction ID" value="UER00115"/>
</dbReference>
<feature type="binding site" evidence="15">
    <location>
        <position position="254"/>
    </location>
    <ligand>
        <name>ATP</name>
        <dbReference type="ChEBI" id="CHEBI:30616"/>
        <label>1</label>
    </ligand>
</feature>
<dbReference type="GO" id="GO:0046872">
    <property type="term" value="F:metal ion binding"/>
    <property type="evidence" value="ECO:0007669"/>
    <property type="project" value="UniProtKB-KW"/>
</dbReference>
<dbReference type="Gene3D" id="1.10.1030.10">
    <property type="entry name" value="Carbamoyl-phosphate synthetase, large subunit oligomerisation domain"/>
    <property type="match status" value="1"/>
</dbReference>
<evidence type="ECO:0000256" key="8">
    <source>
        <dbReference type="ARBA" id="ARBA00022723"/>
    </source>
</evidence>
<feature type="binding site" evidence="15">
    <location>
        <position position="313"/>
    </location>
    <ligand>
        <name>ATP</name>
        <dbReference type="ChEBI" id="CHEBI:30616"/>
        <label>1</label>
    </ligand>
</feature>
<keyword evidence="15" id="KW-0665">Pyrimidine biosynthesis</keyword>
<keyword evidence="5 15" id="KW-0055">Arginine biosynthesis</keyword>
<dbReference type="NCBIfam" id="NF009455">
    <property type="entry name" value="PRK12815.1"/>
    <property type="match status" value="1"/>
</dbReference>
<dbReference type="EC" id="6.3.5.5" evidence="15"/>
<comment type="catalytic activity">
    <reaction evidence="13 15">
        <text>hydrogencarbonate + NH4(+) + 2 ATP = carbamoyl phosphate + 2 ADP + phosphate + 2 H(+)</text>
        <dbReference type="Rhea" id="RHEA:18029"/>
        <dbReference type="ChEBI" id="CHEBI:15378"/>
        <dbReference type="ChEBI" id="CHEBI:17544"/>
        <dbReference type="ChEBI" id="CHEBI:28938"/>
        <dbReference type="ChEBI" id="CHEBI:30616"/>
        <dbReference type="ChEBI" id="CHEBI:43474"/>
        <dbReference type="ChEBI" id="CHEBI:58228"/>
        <dbReference type="ChEBI" id="CHEBI:456216"/>
        <dbReference type="EC" id="6.3.4.16"/>
    </reaction>
</comment>
<dbReference type="InterPro" id="IPR036897">
    <property type="entry name" value="CarbamoylP_synth_lsu_oligo_sf"/>
</dbReference>
<comment type="pathway">
    <text evidence="2 15">Pyrimidine metabolism; UMP biosynthesis via de novo pathway; (S)-dihydroorotate from bicarbonate: step 1/3.</text>
</comment>
<feature type="binding site" evidence="15">
    <location>
        <position position="253"/>
    </location>
    <ligand>
        <name>ATP</name>
        <dbReference type="ChEBI" id="CHEBI:30616"/>
        <label>1</label>
    </ligand>
</feature>
<evidence type="ECO:0000256" key="9">
    <source>
        <dbReference type="ARBA" id="ARBA00022737"/>
    </source>
</evidence>
<feature type="region of interest" description="Oligomerization domain" evidence="15">
    <location>
        <begin position="417"/>
        <end position="565"/>
    </location>
</feature>
<comment type="pathway">
    <text evidence="3 15">Amino-acid biosynthesis; L-arginine biosynthesis; carbamoyl phosphate from bicarbonate: step 1/1.</text>
</comment>
<dbReference type="Pfam" id="PF25596">
    <property type="entry name" value="CPSase_L_D1"/>
    <property type="match status" value="2"/>
</dbReference>
<keyword evidence="9 15" id="KW-0677">Repeat</keyword>
<feature type="binding site" evidence="15">
    <location>
        <position position="187"/>
    </location>
    <ligand>
        <name>ATP</name>
        <dbReference type="ChEBI" id="CHEBI:30616"/>
        <label>1</label>
    </ligand>
</feature>
<organism evidence="17 18">
    <name type="scientific">Halorubrum sodomense</name>
    <dbReference type="NCBI Taxonomy" id="35743"/>
    <lineage>
        <taxon>Archaea</taxon>
        <taxon>Methanobacteriati</taxon>
        <taxon>Methanobacteriota</taxon>
        <taxon>Stenosarchaea group</taxon>
        <taxon>Halobacteria</taxon>
        <taxon>Halobacteriales</taxon>
        <taxon>Haloferacaceae</taxon>
        <taxon>Halorubrum</taxon>
    </lineage>
</organism>
<comment type="cofactor">
    <cofactor evidence="15">
        <name>Mg(2+)</name>
        <dbReference type="ChEBI" id="CHEBI:18420"/>
    </cofactor>
    <cofactor evidence="15">
        <name>Mn(2+)</name>
        <dbReference type="ChEBI" id="CHEBI:29035"/>
    </cofactor>
    <text evidence="15">Binds 4 Mg(2+) or Mn(2+) ions per subunit.</text>
</comment>
<evidence type="ECO:0000313" key="17">
    <source>
        <dbReference type="EMBL" id="SFR60238.1"/>
    </source>
</evidence>
<feature type="binding site" evidence="15">
    <location>
        <position position="315"/>
    </location>
    <ligand>
        <name>Mn(2+)</name>
        <dbReference type="ChEBI" id="CHEBI:29035"/>
        <label>2</label>
    </ligand>
</feature>
<dbReference type="InterPro" id="IPR005480">
    <property type="entry name" value="CPSase_lsu_oligo"/>
</dbReference>
<evidence type="ECO:0000256" key="4">
    <source>
        <dbReference type="ARBA" id="ARBA00009799"/>
    </source>
</evidence>
<evidence type="ECO:0000256" key="7">
    <source>
        <dbReference type="ARBA" id="ARBA00022605"/>
    </source>
</evidence>
<feature type="binding site" evidence="15">
    <location>
        <position position="868"/>
    </location>
    <ligand>
        <name>Mn(2+)</name>
        <dbReference type="ChEBI" id="CHEBI:29035"/>
        <label>4</label>
    </ligand>
</feature>
<feature type="binding site" evidence="15">
    <location>
        <position position="222"/>
    </location>
    <ligand>
        <name>ATP</name>
        <dbReference type="ChEBI" id="CHEBI:30616"/>
        <label>1</label>
    </ligand>
</feature>
<dbReference type="UniPathway" id="UPA00068">
    <property type="reaction ID" value="UER00171"/>
</dbReference>
<feature type="domain" description="ATP-grasp" evidence="16">
    <location>
        <begin position="130"/>
        <end position="342"/>
    </location>
</feature>
<feature type="binding site" evidence="15">
    <location>
        <position position="774"/>
    </location>
    <ligand>
        <name>ATP</name>
        <dbReference type="ChEBI" id="CHEBI:30616"/>
        <label>2</label>
    </ligand>
</feature>
<dbReference type="SUPFAM" id="SSF56059">
    <property type="entry name" value="Glutathione synthetase ATP-binding domain-like"/>
    <property type="match status" value="2"/>
</dbReference>
<feature type="binding site" evidence="15">
    <location>
        <position position="313"/>
    </location>
    <ligand>
        <name>Mn(2+)</name>
        <dbReference type="ChEBI" id="CHEBI:29035"/>
        <label>1</label>
    </ligand>
</feature>
<feature type="binding site" evidence="15">
    <location>
        <position position="126"/>
    </location>
    <ligand>
        <name>ATP</name>
        <dbReference type="ChEBI" id="CHEBI:30616"/>
        <label>1</label>
    </ligand>
</feature>
<feature type="binding site" evidence="15">
    <location>
        <position position="296"/>
    </location>
    <ligand>
        <name>Mn(2+)</name>
        <dbReference type="ChEBI" id="CHEBI:29035"/>
        <label>1</label>
    </ligand>
</feature>
<dbReference type="SUPFAM" id="SSF52440">
    <property type="entry name" value="PreATP-grasp domain"/>
    <property type="match status" value="2"/>
</dbReference>
<feature type="region of interest" description="Carboxyphosphate synthetic domain" evidence="15">
    <location>
        <begin position="1"/>
        <end position="416"/>
    </location>
</feature>
<dbReference type="SMART" id="SM01096">
    <property type="entry name" value="CPSase_L_D3"/>
    <property type="match status" value="1"/>
</dbReference>
<keyword evidence="12" id="KW-0464">Manganese</keyword>
<dbReference type="EC" id="6.3.4.16" evidence="15"/>
<evidence type="ECO:0000259" key="16">
    <source>
        <dbReference type="PROSITE" id="PS50975"/>
    </source>
</evidence>
<feature type="binding site" evidence="15">
    <location>
        <position position="313"/>
    </location>
    <ligand>
        <name>Mg(2+)</name>
        <dbReference type="ChEBI" id="CHEBI:18420"/>
        <label>2</label>
    </ligand>
</feature>
<feature type="binding site" evidence="15">
    <location>
        <position position="772"/>
    </location>
    <ligand>
        <name>ATP</name>
        <dbReference type="ChEBI" id="CHEBI:30616"/>
        <label>2</label>
    </ligand>
</feature>
<dbReference type="InterPro" id="IPR011761">
    <property type="entry name" value="ATP-grasp"/>
</dbReference>
<evidence type="ECO:0000256" key="10">
    <source>
        <dbReference type="ARBA" id="ARBA00022741"/>
    </source>
</evidence>
<feature type="binding site" evidence="15">
    <location>
        <position position="868"/>
    </location>
    <ligand>
        <name>Mg(2+)</name>
        <dbReference type="ChEBI" id="CHEBI:18420"/>
        <label>4</label>
    </ligand>
</feature>
<dbReference type="PROSITE" id="PS00867">
    <property type="entry name" value="CPSASE_2"/>
    <property type="match status" value="1"/>
</dbReference>
<evidence type="ECO:0000256" key="11">
    <source>
        <dbReference type="ARBA" id="ARBA00022840"/>
    </source>
</evidence>
<comment type="similarity">
    <text evidence="4 15">Belongs to the CarB family.</text>
</comment>
<keyword evidence="11 15" id="KW-0067">ATP-binding</keyword>
<dbReference type="GO" id="GO:0005524">
    <property type="term" value="F:ATP binding"/>
    <property type="evidence" value="ECO:0007669"/>
    <property type="project" value="UniProtKB-UniRule"/>
</dbReference>
<dbReference type="EMBL" id="FOYN01000005">
    <property type="protein sequence ID" value="SFR60238.1"/>
    <property type="molecule type" value="Genomic_DNA"/>
</dbReference>
<feature type="binding site" evidence="15">
    <location>
        <position position="805"/>
    </location>
    <ligand>
        <name>ATP</name>
        <dbReference type="ChEBI" id="CHEBI:30616"/>
        <label>2</label>
    </ligand>
</feature>
<dbReference type="PANTHER" id="PTHR11405">
    <property type="entry name" value="CARBAMOYLTRANSFERASE FAMILY MEMBER"/>
    <property type="match status" value="1"/>
</dbReference>
<dbReference type="InterPro" id="IPR016185">
    <property type="entry name" value="PreATP-grasp_dom_sf"/>
</dbReference>
<dbReference type="STRING" id="35743.SAMN04487937_3026"/>
<dbReference type="GO" id="GO:0044205">
    <property type="term" value="P:'de novo' UMP biosynthetic process"/>
    <property type="evidence" value="ECO:0007669"/>
    <property type="project" value="UniProtKB-UniRule"/>
</dbReference>
<reference evidence="18" key="1">
    <citation type="submission" date="2016-10" db="EMBL/GenBank/DDBJ databases">
        <authorList>
            <person name="Varghese N."/>
            <person name="Submissions S."/>
        </authorList>
    </citation>
    <scope>NUCLEOTIDE SEQUENCE [LARGE SCALE GENOMIC DNA]</scope>
    <source>
        <strain evidence="18">RD 26</strain>
    </source>
</reference>
<feature type="binding site" evidence="15">
    <location>
        <position position="847"/>
    </location>
    <ligand>
        <name>Mn(2+)</name>
        <dbReference type="ChEBI" id="CHEBI:29035"/>
        <label>3</label>
    </ligand>
</feature>
<dbReference type="Pfam" id="PF02786">
    <property type="entry name" value="CPSase_L_D2"/>
    <property type="match status" value="2"/>
</dbReference>
<feature type="binding site" evidence="15">
    <location>
        <position position="866"/>
    </location>
    <ligand>
        <name>Mg(2+)</name>
        <dbReference type="ChEBI" id="CHEBI:18420"/>
        <label>4</label>
    </ligand>
</feature>
<dbReference type="Gene3D" id="3.30.1490.20">
    <property type="entry name" value="ATP-grasp fold, A domain"/>
    <property type="match status" value="1"/>
</dbReference>
<evidence type="ECO:0000256" key="5">
    <source>
        <dbReference type="ARBA" id="ARBA00022571"/>
    </source>
</evidence>
<dbReference type="InterPro" id="IPR005479">
    <property type="entry name" value="CPAse_ATP-bd"/>
</dbReference>
<feature type="binding site" evidence="15">
    <location>
        <position position="806"/>
    </location>
    <ligand>
        <name>ATP</name>
        <dbReference type="ChEBI" id="CHEBI:30616"/>
        <label>2</label>
    </ligand>
</feature>
<feature type="binding site" evidence="15">
    <location>
        <position position="315"/>
    </location>
    <ligand>
        <name>Mg(2+)</name>
        <dbReference type="ChEBI" id="CHEBI:18420"/>
        <label>2</label>
    </ligand>
</feature>
<name>A0A1I6I0R3_HALSD</name>
<dbReference type="FunFam" id="3.30.470.20:FF:000026">
    <property type="entry name" value="Carbamoyl-phosphate synthase large chain"/>
    <property type="match status" value="2"/>
</dbReference>
<feature type="binding site" evidence="15">
    <location>
        <position position="847"/>
    </location>
    <ligand>
        <name>ATP</name>
        <dbReference type="ChEBI" id="CHEBI:30616"/>
        <label>2</label>
    </ligand>
</feature>
<evidence type="ECO:0000256" key="13">
    <source>
        <dbReference type="ARBA" id="ARBA00047359"/>
    </source>
</evidence>
<evidence type="ECO:0000256" key="12">
    <source>
        <dbReference type="ARBA" id="ARBA00023211"/>
    </source>
</evidence>
<keyword evidence="18" id="KW-1185">Reference proteome</keyword>
<dbReference type="FunFam" id="3.30.1490.20:FF:000001">
    <property type="entry name" value="Carbamoyl-phosphate synthase large chain"/>
    <property type="match status" value="1"/>
</dbReference>
<dbReference type="GO" id="GO:0006526">
    <property type="term" value="P:L-arginine biosynthetic process"/>
    <property type="evidence" value="ECO:0007669"/>
    <property type="project" value="UniProtKB-UniRule"/>
</dbReference>
<dbReference type="Pfam" id="PF02787">
    <property type="entry name" value="CPSase_L_D3"/>
    <property type="match status" value="1"/>
</dbReference>